<keyword evidence="8" id="KW-1185">Reference proteome</keyword>
<evidence type="ECO:0008006" key="9">
    <source>
        <dbReference type="Google" id="ProtNLM"/>
    </source>
</evidence>
<keyword evidence="2" id="KW-0812">Transmembrane</keyword>
<evidence type="ECO:0000256" key="2">
    <source>
        <dbReference type="ARBA" id="ARBA00022692"/>
    </source>
</evidence>
<evidence type="ECO:0000256" key="5">
    <source>
        <dbReference type="ARBA" id="ARBA00023128"/>
    </source>
</evidence>
<dbReference type="OrthoDB" id="1913277at2759"/>
<evidence type="ECO:0000256" key="4">
    <source>
        <dbReference type="ARBA" id="ARBA00022989"/>
    </source>
</evidence>
<gene>
    <name evidence="7" type="ORF">Slin15195_G125610</name>
</gene>
<dbReference type="GO" id="GO:0045271">
    <property type="term" value="C:respiratory chain complex I"/>
    <property type="evidence" value="ECO:0007669"/>
    <property type="project" value="InterPro"/>
</dbReference>
<evidence type="ECO:0000313" key="8">
    <source>
        <dbReference type="Proteomes" id="UP001056384"/>
    </source>
</evidence>
<sequence>MEEVGHTIAQAVTGERTDDSYHPKDAVGGAIKATLVTATGGAFVSAVQNTLTKQNVGAWGVFTRSGGTIGTFGAMGGAYEFVKSASANLRQKDDTYNHAIGGFFSGAMLGLRFRSAPAVMGYGSSLAVILAAFSYTGGQLTGSNLDPEIDEVARKEYIRKNRRRNIEETINELGEGRGVHGPGYADRRAARLKEAYGIDVVHSPTVPGQSQ</sequence>
<evidence type="ECO:0000256" key="6">
    <source>
        <dbReference type="ARBA" id="ARBA00023136"/>
    </source>
</evidence>
<keyword evidence="5" id="KW-0496">Mitochondrion</keyword>
<evidence type="ECO:0000256" key="1">
    <source>
        <dbReference type="ARBA" id="ARBA00004448"/>
    </source>
</evidence>
<keyword evidence="4" id="KW-1133">Transmembrane helix</keyword>
<accession>A0A9Q9B048</accession>
<keyword evidence="3" id="KW-0999">Mitochondrion inner membrane</keyword>
<comment type="subcellular location">
    <subcellularLocation>
        <location evidence="1">Mitochondrion inner membrane</location>
        <topology evidence="1">Multi-pass membrane protein</topology>
    </subcellularLocation>
</comment>
<dbReference type="PANTHER" id="PTHR21382:SF1">
    <property type="entry name" value="NADH DEHYDROGENASE [UBIQUINONE] 1 ALPHA SUBCOMPLEX SUBUNIT 11"/>
    <property type="match status" value="1"/>
</dbReference>
<organism evidence="7 8">
    <name type="scientific">Septoria linicola</name>
    <dbReference type="NCBI Taxonomy" id="215465"/>
    <lineage>
        <taxon>Eukaryota</taxon>
        <taxon>Fungi</taxon>
        <taxon>Dikarya</taxon>
        <taxon>Ascomycota</taxon>
        <taxon>Pezizomycotina</taxon>
        <taxon>Dothideomycetes</taxon>
        <taxon>Dothideomycetidae</taxon>
        <taxon>Mycosphaerellales</taxon>
        <taxon>Mycosphaerellaceae</taxon>
        <taxon>Septoria</taxon>
    </lineage>
</organism>
<evidence type="ECO:0000313" key="7">
    <source>
        <dbReference type="EMBL" id="USW59242.1"/>
    </source>
</evidence>
<dbReference type="Proteomes" id="UP001056384">
    <property type="component" value="Chromosome 12"/>
</dbReference>
<dbReference type="GO" id="GO:0005743">
    <property type="term" value="C:mitochondrial inner membrane"/>
    <property type="evidence" value="ECO:0007669"/>
    <property type="project" value="UniProtKB-SubCell"/>
</dbReference>
<keyword evidence="6" id="KW-0472">Membrane</keyword>
<proteinExistence type="predicted"/>
<dbReference type="PANTHER" id="PTHR21382">
    <property type="entry name" value="NADH-UBIQUINONE OXIDOREDUCTASE SUBUNIT"/>
    <property type="match status" value="1"/>
</dbReference>
<dbReference type="AlphaFoldDB" id="A0A9Q9B048"/>
<dbReference type="Pfam" id="PF02466">
    <property type="entry name" value="Tim17"/>
    <property type="match status" value="1"/>
</dbReference>
<dbReference type="GO" id="GO:0006120">
    <property type="term" value="P:mitochondrial electron transport, NADH to ubiquinone"/>
    <property type="evidence" value="ECO:0007669"/>
    <property type="project" value="InterPro"/>
</dbReference>
<reference evidence="7" key="1">
    <citation type="submission" date="2022-06" db="EMBL/GenBank/DDBJ databases">
        <title>Complete genome sequences of two strains of the flax pathogen Septoria linicola.</title>
        <authorList>
            <person name="Lapalu N."/>
            <person name="Simon A."/>
            <person name="Demenou B."/>
            <person name="Paumier D."/>
            <person name="Guillot M.-P."/>
            <person name="Gout L."/>
            <person name="Valade R."/>
        </authorList>
    </citation>
    <scope>NUCLEOTIDE SEQUENCE</scope>
    <source>
        <strain evidence="7">SE15195</strain>
    </source>
</reference>
<evidence type="ECO:0000256" key="3">
    <source>
        <dbReference type="ARBA" id="ARBA00022792"/>
    </source>
</evidence>
<protein>
    <recommendedName>
        <fullName evidence="9">NADH-ubiquinone oxidoreductase 213 kDa subunit</fullName>
    </recommendedName>
</protein>
<dbReference type="EMBL" id="CP099429">
    <property type="protein sequence ID" value="USW59242.1"/>
    <property type="molecule type" value="Genomic_DNA"/>
</dbReference>
<name>A0A9Q9B048_9PEZI</name>
<dbReference type="InterPro" id="IPR039205">
    <property type="entry name" value="NDUFA11"/>
</dbReference>